<organism evidence="2 3">
    <name type="scientific">Maritalea porphyrae</name>
    <dbReference type="NCBI Taxonomy" id="880732"/>
    <lineage>
        <taxon>Bacteria</taxon>
        <taxon>Pseudomonadati</taxon>
        <taxon>Pseudomonadota</taxon>
        <taxon>Alphaproteobacteria</taxon>
        <taxon>Hyphomicrobiales</taxon>
        <taxon>Devosiaceae</taxon>
        <taxon>Maritalea</taxon>
    </lineage>
</organism>
<dbReference type="CDD" id="cd04301">
    <property type="entry name" value="NAT_SF"/>
    <property type="match status" value="1"/>
</dbReference>
<name>A0ABQ5UU40_9HYPH</name>
<dbReference type="PROSITE" id="PS51186">
    <property type="entry name" value="GNAT"/>
    <property type="match status" value="1"/>
</dbReference>
<feature type="domain" description="N-acetyltransferase" evidence="1">
    <location>
        <begin position="10"/>
        <end position="205"/>
    </location>
</feature>
<dbReference type="RefSeq" id="WP_379863380.1">
    <property type="nucleotide sequence ID" value="NZ_JBHMDU010000002.1"/>
</dbReference>
<dbReference type="EMBL" id="BSNI01000002">
    <property type="protein sequence ID" value="GLQ17916.1"/>
    <property type="molecule type" value="Genomic_DNA"/>
</dbReference>
<accession>A0ABQ5UU40</accession>
<evidence type="ECO:0000313" key="2">
    <source>
        <dbReference type="EMBL" id="GLQ17916.1"/>
    </source>
</evidence>
<dbReference type="Pfam" id="PF00583">
    <property type="entry name" value="Acetyltransf_1"/>
    <property type="match status" value="1"/>
</dbReference>
<proteinExistence type="predicted"/>
<evidence type="ECO:0000313" key="3">
    <source>
        <dbReference type="Proteomes" id="UP001161405"/>
    </source>
</evidence>
<dbReference type="InterPro" id="IPR051822">
    <property type="entry name" value="Glycosyl_Hydrolase_84"/>
</dbReference>
<reference evidence="2" key="1">
    <citation type="journal article" date="2014" name="Int. J. Syst. Evol. Microbiol.">
        <title>Complete genome of a new Firmicutes species belonging to the dominant human colonic microbiota ('Ruminococcus bicirculans') reveals two chromosomes and a selective capacity to utilize plant glucans.</title>
        <authorList>
            <consortium name="NISC Comparative Sequencing Program"/>
            <person name="Wegmann U."/>
            <person name="Louis P."/>
            <person name="Goesmann A."/>
            <person name="Henrissat B."/>
            <person name="Duncan S.H."/>
            <person name="Flint H.J."/>
        </authorList>
    </citation>
    <scope>NUCLEOTIDE SEQUENCE</scope>
    <source>
        <strain evidence="2">NBRC 107169</strain>
    </source>
</reference>
<dbReference type="Gene3D" id="3.40.630.30">
    <property type="match status" value="1"/>
</dbReference>
<gene>
    <name evidence="2" type="ORF">GCM10007879_21650</name>
</gene>
<dbReference type="InterPro" id="IPR016181">
    <property type="entry name" value="Acyl_CoA_acyltransferase"/>
</dbReference>
<reference evidence="2" key="2">
    <citation type="submission" date="2023-01" db="EMBL/GenBank/DDBJ databases">
        <title>Draft genome sequence of Maritalea porphyrae strain NBRC 107169.</title>
        <authorList>
            <person name="Sun Q."/>
            <person name="Mori K."/>
        </authorList>
    </citation>
    <scope>NUCLEOTIDE SEQUENCE</scope>
    <source>
        <strain evidence="2">NBRC 107169</strain>
    </source>
</reference>
<sequence length="207" mass="22980">MNTSPHPNEISLRVANKADERQVTNICLQTADSGKDASSLYSIPDLPAIIWATPYLHFDPSFCFVIEKDTKLLGYIVSAPNTEVFKRWQNDNWWPLVAQRLQGIVPKTKHDRLGWEAIANEKQAAPKFAELYPAHLHINLLPEAQGTGFGRKLIEAVCEKLQSSRVSGVHLGVSKQNSNAIGFYKALGFKEIADNGAIFLGKTLPRA</sequence>
<evidence type="ECO:0000259" key="1">
    <source>
        <dbReference type="PROSITE" id="PS51186"/>
    </source>
</evidence>
<comment type="caution">
    <text evidence="2">The sequence shown here is derived from an EMBL/GenBank/DDBJ whole genome shotgun (WGS) entry which is preliminary data.</text>
</comment>
<dbReference type="InterPro" id="IPR000182">
    <property type="entry name" value="GNAT_dom"/>
</dbReference>
<keyword evidence="3" id="KW-1185">Reference proteome</keyword>
<dbReference type="Proteomes" id="UP001161405">
    <property type="component" value="Unassembled WGS sequence"/>
</dbReference>
<dbReference type="SUPFAM" id="SSF55729">
    <property type="entry name" value="Acyl-CoA N-acyltransferases (Nat)"/>
    <property type="match status" value="1"/>
</dbReference>
<protein>
    <recommendedName>
        <fullName evidence="1">N-acetyltransferase domain-containing protein</fullName>
    </recommendedName>
</protein>
<dbReference type="PANTHER" id="PTHR13170:SF16">
    <property type="entry name" value="PROTEIN O-GLCNACASE"/>
    <property type="match status" value="1"/>
</dbReference>
<dbReference type="PANTHER" id="PTHR13170">
    <property type="entry name" value="O-GLCNACASE"/>
    <property type="match status" value="1"/>
</dbReference>